<keyword evidence="2" id="KW-1185">Reference proteome</keyword>
<proteinExistence type="predicted"/>
<protein>
    <submittedName>
        <fullName evidence="1">Polypeptide N-acetylgalactosaminyltransferase 10-like isoform X2</fullName>
    </submittedName>
</protein>
<evidence type="ECO:0000313" key="2">
    <source>
        <dbReference type="Proteomes" id="UP001279410"/>
    </source>
</evidence>
<evidence type="ECO:0000313" key="1">
    <source>
        <dbReference type="EMBL" id="GLD46344.1"/>
    </source>
</evidence>
<dbReference type="AlphaFoldDB" id="A0AAD3M303"/>
<dbReference type="Gene3D" id="2.80.10.50">
    <property type="match status" value="1"/>
</dbReference>
<dbReference type="SUPFAM" id="SSF50370">
    <property type="entry name" value="Ricin B-like lectins"/>
    <property type="match status" value="1"/>
</dbReference>
<organism evidence="1 2">
    <name type="scientific">Lates japonicus</name>
    <name type="common">Japanese lates</name>
    <dbReference type="NCBI Taxonomy" id="270547"/>
    <lineage>
        <taxon>Eukaryota</taxon>
        <taxon>Metazoa</taxon>
        <taxon>Chordata</taxon>
        <taxon>Craniata</taxon>
        <taxon>Vertebrata</taxon>
        <taxon>Euteleostomi</taxon>
        <taxon>Actinopterygii</taxon>
        <taxon>Neopterygii</taxon>
        <taxon>Teleostei</taxon>
        <taxon>Neoteleostei</taxon>
        <taxon>Acanthomorphata</taxon>
        <taxon>Carangaria</taxon>
        <taxon>Carangaria incertae sedis</taxon>
        <taxon>Centropomidae</taxon>
        <taxon>Lates</taxon>
    </lineage>
</organism>
<dbReference type="InterPro" id="IPR035992">
    <property type="entry name" value="Ricin_B-like_lectins"/>
</dbReference>
<sequence>MSEVAWDLPKHYPPVEPPAAAWGEDKSLYHPVSNSCIDSSPNERRVFMNTCDPSSLSQQWLFERTNATVLEHFNQGAN</sequence>
<accession>A0AAD3M303</accession>
<gene>
    <name evidence="1" type="ORF">AKAME5_000071100</name>
</gene>
<comment type="caution">
    <text evidence="1">The sequence shown here is derived from an EMBL/GenBank/DDBJ whole genome shotgun (WGS) entry which is preliminary data.</text>
</comment>
<name>A0AAD3M303_LATJO</name>
<dbReference type="PROSITE" id="PS50231">
    <property type="entry name" value="RICIN_B_LECTIN"/>
    <property type="match status" value="1"/>
</dbReference>
<dbReference type="Proteomes" id="UP001279410">
    <property type="component" value="Unassembled WGS sequence"/>
</dbReference>
<dbReference type="EMBL" id="BRZM01000002">
    <property type="protein sequence ID" value="GLD46344.1"/>
    <property type="molecule type" value="Genomic_DNA"/>
</dbReference>
<reference evidence="1" key="1">
    <citation type="submission" date="2022-08" db="EMBL/GenBank/DDBJ databases">
        <title>Genome sequencing of akame (Lates japonicus).</title>
        <authorList>
            <person name="Hashiguchi Y."/>
            <person name="Takahashi H."/>
        </authorList>
    </citation>
    <scope>NUCLEOTIDE SEQUENCE</scope>
    <source>
        <strain evidence="1">Kochi</strain>
    </source>
</reference>